<sequence length="153" mass="16579">MLDKQFIQQAISLALDNVKVGGRPFGAVIVNNGQVIASAVNQIIETNDPTAHAELLALREAGKVLGRPKLDDCVVYASGQPCPMCLAAMRMAGISKIFYAYSDADAKPYGLSTSTIAQALRKAPEQQDGLQFIQIKTEDEAHPTLYQIWSKQS</sequence>
<dbReference type="GO" id="GO:0008270">
    <property type="term" value="F:zinc ion binding"/>
    <property type="evidence" value="ECO:0007669"/>
    <property type="project" value="InterPro"/>
</dbReference>
<dbReference type="PANTHER" id="PTHR11079:SF161">
    <property type="entry name" value="CMP_DCMP-TYPE DEAMINASE DOMAIN-CONTAINING PROTEIN"/>
    <property type="match status" value="1"/>
</dbReference>
<evidence type="ECO:0000256" key="1">
    <source>
        <dbReference type="ARBA" id="ARBA00022723"/>
    </source>
</evidence>
<dbReference type="RefSeq" id="WP_109397469.1">
    <property type="nucleotide sequence ID" value="NZ_CP095785.1"/>
</dbReference>
<keyword evidence="2" id="KW-0862">Zinc</keyword>
<evidence type="ECO:0000313" key="4">
    <source>
        <dbReference type="EMBL" id="MDL5354835.1"/>
    </source>
</evidence>
<dbReference type="AlphaFoldDB" id="A0AAW7CS01"/>
<evidence type="ECO:0000259" key="3">
    <source>
        <dbReference type="PROSITE" id="PS51747"/>
    </source>
</evidence>
<organism evidence="4 6">
    <name type="scientific">Proteus faecis</name>
    <dbReference type="NCBI Taxonomy" id="2050967"/>
    <lineage>
        <taxon>Bacteria</taxon>
        <taxon>Pseudomonadati</taxon>
        <taxon>Pseudomonadota</taxon>
        <taxon>Gammaproteobacteria</taxon>
        <taxon>Enterobacterales</taxon>
        <taxon>Morganellaceae</taxon>
        <taxon>Proteus</taxon>
    </lineage>
</organism>
<gene>
    <name evidence="5" type="ORF">MYW70_08320</name>
    <name evidence="4" type="ORF">QSH02_08290</name>
</gene>
<dbReference type="GeneID" id="83612229"/>
<dbReference type="CDD" id="cd01285">
    <property type="entry name" value="nucleoside_deaminase"/>
    <property type="match status" value="1"/>
</dbReference>
<dbReference type="GO" id="GO:0047974">
    <property type="term" value="F:guanosine deaminase activity"/>
    <property type="evidence" value="ECO:0007669"/>
    <property type="project" value="TreeGrafter"/>
</dbReference>
<feature type="domain" description="CMP/dCMP-type deaminase" evidence="3">
    <location>
        <begin position="1"/>
        <end position="114"/>
    </location>
</feature>
<keyword evidence="1" id="KW-0479">Metal-binding</keyword>
<evidence type="ECO:0000313" key="7">
    <source>
        <dbReference type="Proteomes" id="UP001438077"/>
    </source>
</evidence>
<dbReference type="EMBL" id="CP095785">
    <property type="protein sequence ID" value="XAG33195.1"/>
    <property type="molecule type" value="Genomic_DNA"/>
</dbReference>
<evidence type="ECO:0000256" key="2">
    <source>
        <dbReference type="ARBA" id="ARBA00022833"/>
    </source>
</evidence>
<proteinExistence type="predicted"/>
<dbReference type="PROSITE" id="PS00903">
    <property type="entry name" value="CYT_DCMP_DEAMINASES_1"/>
    <property type="match status" value="1"/>
</dbReference>
<dbReference type="PROSITE" id="PS51747">
    <property type="entry name" value="CYT_DCMP_DEAMINASES_2"/>
    <property type="match status" value="1"/>
</dbReference>
<dbReference type="Pfam" id="PF00383">
    <property type="entry name" value="dCMP_cyt_deam_1"/>
    <property type="match status" value="1"/>
</dbReference>
<name>A0AAW7CS01_9GAMM</name>
<keyword evidence="7" id="KW-1185">Reference proteome</keyword>
<dbReference type="GO" id="GO:0006152">
    <property type="term" value="P:purine nucleoside catabolic process"/>
    <property type="evidence" value="ECO:0007669"/>
    <property type="project" value="TreeGrafter"/>
</dbReference>
<reference evidence="4" key="2">
    <citation type="submission" date="2023-06" db="EMBL/GenBank/DDBJ databases">
        <title>Acute promotion of culturable opportunistic pathogens and persistent increase of antibiotic resistance following antibiotic exposure in mouse gut microbiota.</title>
        <authorList>
            <person name="Li L."/>
            <person name="Wang B."/>
            <person name="Sun Y."/>
            <person name="Wang M."/>
            <person name="Xu H."/>
        </authorList>
    </citation>
    <scope>NUCLEOTIDE SEQUENCE</scope>
    <source>
        <strain evidence="4">EPA10_1</strain>
    </source>
</reference>
<dbReference type="PANTHER" id="PTHR11079">
    <property type="entry name" value="CYTOSINE DEAMINASE FAMILY MEMBER"/>
    <property type="match status" value="1"/>
</dbReference>
<dbReference type="InterPro" id="IPR016192">
    <property type="entry name" value="APOBEC/CMP_deaminase_Zn-bd"/>
</dbReference>
<dbReference type="Proteomes" id="UP001224739">
    <property type="component" value="Unassembled WGS sequence"/>
</dbReference>
<evidence type="ECO:0000313" key="6">
    <source>
        <dbReference type="Proteomes" id="UP001224739"/>
    </source>
</evidence>
<accession>A0AAW7CS01</accession>
<protein>
    <submittedName>
        <fullName evidence="4">Nucleoside deaminase</fullName>
    </submittedName>
</protein>
<reference evidence="5 7" key="1">
    <citation type="submission" date="2022-03" db="EMBL/GenBank/DDBJ databases">
        <title>Sea Food Isolates.</title>
        <authorList>
            <person name="Li C."/>
        </authorList>
    </citation>
    <scope>NUCLEOTIDE SEQUENCE [LARGE SCALE GENOMIC DNA]</scope>
    <source>
        <strain evidence="5 7">19MO01SH08</strain>
    </source>
</reference>
<dbReference type="InterPro" id="IPR016193">
    <property type="entry name" value="Cytidine_deaminase-like"/>
</dbReference>
<dbReference type="InterPro" id="IPR002125">
    <property type="entry name" value="CMP_dCMP_dom"/>
</dbReference>
<dbReference type="EMBL" id="JASVWL010000004">
    <property type="protein sequence ID" value="MDL5354835.1"/>
    <property type="molecule type" value="Genomic_DNA"/>
</dbReference>
<dbReference type="SUPFAM" id="SSF53927">
    <property type="entry name" value="Cytidine deaminase-like"/>
    <property type="match status" value="1"/>
</dbReference>
<evidence type="ECO:0000313" key="5">
    <source>
        <dbReference type="EMBL" id="XAG33195.1"/>
    </source>
</evidence>
<dbReference type="Proteomes" id="UP001438077">
    <property type="component" value="Chromosome"/>
</dbReference>
<dbReference type="Gene3D" id="3.40.140.10">
    <property type="entry name" value="Cytidine Deaminase, domain 2"/>
    <property type="match status" value="1"/>
</dbReference>